<organism evidence="1 2">
    <name type="scientific">Limosilactobacillus reuteri</name>
    <name type="common">Lactobacillus reuteri</name>
    <dbReference type="NCBI Taxonomy" id="1598"/>
    <lineage>
        <taxon>Bacteria</taxon>
        <taxon>Bacillati</taxon>
        <taxon>Bacillota</taxon>
        <taxon>Bacilli</taxon>
        <taxon>Lactobacillales</taxon>
        <taxon>Lactobacillaceae</taxon>
        <taxon>Limosilactobacillus</taxon>
    </lineage>
</organism>
<dbReference type="RefSeq" id="WP_153706028.1">
    <property type="nucleotide sequence ID" value="NZ_JAFFPO010000015.1"/>
</dbReference>
<proteinExistence type="predicted"/>
<dbReference type="Proteomes" id="UP000441557">
    <property type="component" value="Unassembled WGS sequence"/>
</dbReference>
<reference evidence="1 2" key="1">
    <citation type="submission" date="2019-11" db="EMBL/GenBank/DDBJ databases">
        <title>Draft genome sequence of 12 host-associated Lactobacillus reuteri rodent strains.</title>
        <authorList>
            <person name="Zhang S."/>
            <person name="Ozcam M."/>
            <person name="Van Pijkeren J.P."/>
        </authorList>
    </citation>
    <scope>NUCLEOTIDE SEQUENCE [LARGE SCALE GENOMIC DNA]</scope>
    <source>
        <strain evidence="1 2">L1604-1</strain>
    </source>
</reference>
<comment type="caution">
    <text evidence="1">The sequence shown here is derived from an EMBL/GenBank/DDBJ whole genome shotgun (WGS) entry which is preliminary data.</text>
</comment>
<evidence type="ECO:0000313" key="1">
    <source>
        <dbReference type="EMBL" id="MRG83235.1"/>
    </source>
</evidence>
<dbReference type="EMBL" id="WJMZ01000002">
    <property type="protein sequence ID" value="MRG83235.1"/>
    <property type="molecule type" value="Genomic_DNA"/>
</dbReference>
<protein>
    <submittedName>
        <fullName evidence="1">Uncharacterized protein</fullName>
    </submittedName>
</protein>
<sequence>MEIWVDHYYADHLKEGVMLYAPYIKTVHLNDETLEQELDKISDIADLLVGLQFLFEDAYRDRIGKECPLDLHDQIERLAELLLLTTNNSRQLFIPSKHNKNIPSLGQISWLMENADSVDYDVNYDYDDQYGFIDLYGAREDRCGKDYKKYERMAQKLAGSNLAKLNSGIESMVDDAIKLSNQPWK</sequence>
<gene>
    <name evidence="1" type="ORF">GIX80_02330</name>
</gene>
<dbReference type="AlphaFoldDB" id="A0AB36ADN3"/>
<evidence type="ECO:0000313" key="2">
    <source>
        <dbReference type="Proteomes" id="UP000441557"/>
    </source>
</evidence>
<accession>A0AB36ADN3</accession>
<name>A0AB36ADN3_LIMRT</name>